<dbReference type="Proteomes" id="UP000054454">
    <property type="component" value="Unassembled WGS sequence"/>
</dbReference>
<gene>
    <name evidence="3" type="ORF">T552_03520</name>
</gene>
<organism evidence="3 4">
    <name type="scientific">Pneumocystis carinii (strain B80)</name>
    <name type="common">Rat pneumocystis pneumonia agent</name>
    <name type="synonym">Pneumocystis carinii f. sp. carinii</name>
    <dbReference type="NCBI Taxonomy" id="1408658"/>
    <lineage>
        <taxon>Eukaryota</taxon>
        <taxon>Fungi</taxon>
        <taxon>Dikarya</taxon>
        <taxon>Ascomycota</taxon>
        <taxon>Taphrinomycotina</taxon>
        <taxon>Pneumocystomycetes</taxon>
        <taxon>Pneumocystaceae</taxon>
        <taxon>Pneumocystis</taxon>
    </lineage>
</organism>
<dbReference type="InterPro" id="IPR011990">
    <property type="entry name" value="TPR-like_helical_dom_sf"/>
</dbReference>
<dbReference type="EMBL" id="LFVZ01000017">
    <property type="protein sequence ID" value="KTW25660.1"/>
    <property type="molecule type" value="Genomic_DNA"/>
</dbReference>
<keyword evidence="1" id="KW-0677">Repeat</keyword>
<comment type="caution">
    <text evidence="3">The sequence shown here is derived from an EMBL/GenBank/DDBJ whole genome shotgun (WGS) entry which is preliminary data.</text>
</comment>
<reference evidence="4" key="1">
    <citation type="journal article" date="2016" name="Nat. Commun.">
        <title>Genome analysis of three Pneumocystis species reveals adaptation mechanisms to life exclusively in mammalian hosts.</title>
        <authorList>
            <person name="Ma L."/>
            <person name="Chen Z."/>
            <person name="Huang D.W."/>
            <person name="Kutty G."/>
            <person name="Ishihara M."/>
            <person name="Wang H."/>
            <person name="Abouelleil A."/>
            <person name="Bishop L."/>
            <person name="Davey E."/>
            <person name="Deng R."/>
            <person name="Deng X."/>
            <person name="Fan L."/>
            <person name="Fantoni G."/>
            <person name="Fitzgerald M."/>
            <person name="Gogineni E."/>
            <person name="Goldberg J.M."/>
            <person name="Handley G."/>
            <person name="Hu X."/>
            <person name="Huber C."/>
            <person name="Jiao X."/>
            <person name="Jones K."/>
            <person name="Levin J.Z."/>
            <person name="Liu Y."/>
            <person name="Macdonald P."/>
            <person name="Melnikov A."/>
            <person name="Raley C."/>
            <person name="Sassi M."/>
            <person name="Sherman B.T."/>
            <person name="Song X."/>
            <person name="Sykes S."/>
            <person name="Tran B."/>
            <person name="Walsh L."/>
            <person name="Xia Y."/>
            <person name="Yang J."/>
            <person name="Young S."/>
            <person name="Zeng Q."/>
            <person name="Zheng X."/>
            <person name="Stephens R."/>
            <person name="Nusbaum C."/>
            <person name="Birren B.W."/>
            <person name="Azadi P."/>
            <person name="Lempicki R.A."/>
            <person name="Cuomo C.A."/>
            <person name="Kovacs J.A."/>
        </authorList>
    </citation>
    <scope>NUCLEOTIDE SEQUENCE [LARGE SCALE GENOMIC DNA]</scope>
    <source>
        <strain evidence="4">B80</strain>
    </source>
</reference>
<dbReference type="AlphaFoldDB" id="A0A0W4ZBH2"/>
<dbReference type="GeneID" id="28938225"/>
<evidence type="ECO:0000256" key="1">
    <source>
        <dbReference type="ARBA" id="ARBA00022737"/>
    </source>
</evidence>
<keyword evidence="2" id="KW-0802">TPR repeat</keyword>
<dbReference type="SUPFAM" id="SSF48452">
    <property type="entry name" value="TPR-like"/>
    <property type="match status" value="1"/>
</dbReference>
<evidence type="ECO:0000313" key="3">
    <source>
        <dbReference type="EMBL" id="KTW25660.1"/>
    </source>
</evidence>
<dbReference type="Gene3D" id="1.25.40.10">
    <property type="entry name" value="Tetratricopeptide repeat domain"/>
    <property type="match status" value="1"/>
</dbReference>
<dbReference type="PANTHER" id="PTHR22904:SF523">
    <property type="entry name" value="STRESS-INDUCED-PHOSPHOPROTEIN 1"/>
    <property type="match status" value="1"/>
</dbReference>
<evidence type="ECO:0008006" key="5">
    <source>
        <dbReference type="Google" id="ProtNLM"/>
    </source>
</evidence>
<dbReference type="OrthoDB" id="433738at2759"/>
<dbReference type="PANTHER" id="PTHR22904">
    <property type="entry name" value="TPR REPEAT CONTAINING PROTEIN"/>
    <property type="match status" value="1"/>
</dbReference>
<dbReference type="GO" id="GO:0051879">
    <property type="term" value="F:Hsp90 protein binding"/>
    <property type="evidence" value="ECO:0007669"/>
    <property type="project" value="TreeGrafter"/>
</dbReference>
<proteinExistence type="predicted"/>
<keyword evidence="4" id="KW-1185">Reference proteome</keyword>
<evidence type="ECO:0000256" key="2">
    <source>
        <dbReference type="ARBA" id="ARBA00022803"/>
    </source>
</evidence>
<name>A0A0W4ZBH2_PNEC8</name>
<accession>A0A0W4ZBH2</accession>
<sequence>MSFFDTFVQLPLSINEGRVVSVEKDLMEKLEPFNHLVKSITLNQCPEDIPLPPNQVHPKRSIHINRLKESGSEHSRRKNYDEAVKFFTLAIEMAYGRPHWEPAALSRDELATAFYERCNVYLASKQWKNAFVDASTVIGIRKAWSKGHLCKSKALQGMGILDKAKESLEFGLSFEPKNDELLTALKELNRQLERYS</sequence>
<dbReference type="VEuPathDB" id="FungiDB:T552_03520"/>
<evidence type="ECO:0000313" key="4">
    <source>
        <dbReference type="Proteomes" id="UP000054454"/>
    </source>
</evidence>
<protein>
    <recommendedName>
        <fullName evidence="5">Translocation protein SEC72</fullName>
    </recommendedName>
</protein>
<dbReference type="RefSeq" id="XP_018224275.1">
    <property type="nucleotide sequence ID" value="XM_018372022.1"/>
</dbReference>